<dbReference type="GO" id="GO:0005886">
    <property type="term" value="C:plasma membrane"/>
    <property type="evidence" value="ECO:0007669"/>
    <property type="project" value="UniProtKB-SubCell"/>
</dbReference>
<dbReference type="SUPFAM" id="SSF103481">
    <property type="entry name" value="Multidrug resistance efflux transporter EmrE"/>
    <property type="match status" value="1"/>
</dbReference>
<dbReference type="InterPro" id="IPR037185">
    <property type="entry name" value="EmrE-like"/>
</dbReference>
<keyword evidence="11" id="KW-1185">Reference proteome</keyword>
<dbReference type="FunFam" id="1.10.3730.20:FF:000001">
    <property type="entry name" value="Quaternary ammonium compound resistance transporter SugE"/>
    <property type="match status" value="1"/>
</dbReference>
<keyword evidence="5 9" id="KW-1133">Transmembrane helix</keyword>
<feature type="transmembrane region" description="Helical" evidence="9">
    <location>
        <begin position="35"/>
        <end position="54"/>
    </location>
</feature>
<keyword evidence="4 8" id="KW-0812">Transmembrane</keyword>
<evidence type="ECO:0000256" key="3">
    <source>
        <dbReference type="ARBA" id="ARBA00022475"/>
    </source>
</evidence>
<keyword evidence="6 9" id="KW-0472">Membrane</keyword>
<sequence length="113" mass="11999">MNMLYVYGALIVAIIAEVIATTALARSVGFTKLWPSAIAIIGYAIAIWLLAYALRFMPSGIVYAVWSGAGIVLIAVVAWIWYGQRLDTAATAGIALIIAGVAVINLFSDTTLH</sequence>
<dbReference type="Proteomes" id="UP000295131">
    <property type="component" value="Unassembled WGS sequence"/>
</dbReference>
<feature type="transmembrane region" description="Helical" evidence="9">
    <location>
        <begin position="88"/>
        <end position="107"/>
    </location>
</feature>
<dbReference type="Pfam" id="PF00893">
    <property type="entry name" value="Multi_Drug_Res"/>
    <property type="match status" value="1"/>
</dbReference>
<dbReference type="PANTHER" id="PTHR30561">
    <property type="entry name" value="SMR FAMILY PROTON-DEPENDENT DRUG EFFLUX TRANSPORTER SUGE"/>
    <property type="match status" value="1"/>
</dbReference>
<evidence type="ECO:0000313" key="11">
    <source>
        <dbReference type="Proteomes" id="UP000295131"/>
    </source>
</evidence>
<dbReference type="EMBL" id="SMSI01000004">
    <property type="protein sequence ID" value="TDH34374.1"/>
    <property type="molecule type" value="Genomic_DNA"/>
</dbReference>
<feature type="transmembrane region" description="Helical" evidence="9">
    <location>
        <begin position="61"/>
        <end position="82"/>
    </location>
</feature>
<dbReference type="GO" id="GO:1990961">
    <property type="term" value="P:xenobiotic detoxification by transmembrane export across the plasma membrane"/>
    <property type="evidence" value="ECO:0007669"/>
    <property type="project" value="UniProtKB-ARBA"/>
</dbReference>
<evidence type="ECO:0000313" key="10">
    <source>
        <dbReference type="EMBL" id="TDH34374.1"/>
    </source>
</evidence>
<dbReference type="AlphaFoldDB" id="A0A4R5PHH9"/>
<dbReference type="OrthoDB" id="9808638at2"/>
<organism evidence="10 11">
    <name type="scientific">Pseudohoeflea suaedae</name>
    <dbReference type="NCBI Taxonomy" id="877384"/>
    <lineage>
        <taxon>Bacteria</taxon>
        <taxon>Pseudomonadati</taxon>
        <taxon>Pseudomonadota</taxon>
        <taxon>Alphaproteobacteria</taxon>
        <taxon>Hyphomicrobiales</taxon>
        <taxon>Rhizobiaceae</taxon>
        <taxon>Pseudohoeflea</taxon>
    </lineage>
</organism>
<dbReference type="GO" id="GO:0015220">
    <property type="term" value="F:choline transmembrane transporter activity"/>
    <property type="evidence" value="ECO:0007669"/>
    <property type="project" value="TreeGrafter"/>
</dbReference>
<keyword evidence="2" id="KW-0813">Transport</keyword>
<comment type="caution">
    <text evidence="10">The sequence shown here is derived from an EMBL/GenBank/DDBJ whole genome shotgun (WGS) entry which is preliminary data.</text>
</comment>
<evidence type="ECO:0000256" key="2">
    <source>
        <dbReference type="ARBA" id="ARBA00022448"/>
    </source>
</evidence>
<dbReference type="GO" id="GO:0031460">
    <property type="term" value="P:glycine betaine transport"/>
    <property type="evidence" value="ECO:0007669"/>
    <property type="project" value="TreeGrafter"/>
</dbReference>
<accession>A0A4R5PHH9</accession>
<protein>
    <submittedName>
        <fullName evidence="10">QacE family quaternary ammonium compound efflux SMR transporter</fullName>
    </submittedName>
</protein>
<gene>
    <name evidence="10" type="ORF">E2A64_17045</name>
</gene>
<dbReference type="InterPro" id="IPR045324">
    <property type="entry name" value="Small_multidrug_res"/>
</dbReference>
<reference evidence="10 11" key="1">
    <citation type="journal article" date="2013" name="Int. J. Syst. Evol. Microbiol.">
        <title>Hoeflea suaedae sp. nov., an endophytic bacterium isolated from the root of the halophyte Suaeda maritima.</title>
        <authorList>
            <person name="Chung E.J."/>
            <person name="Park J.A."/>
            <person name="Pramanik P."/>
            <person name="Bibi F."/>
            <person name="Jeon C.O."/>
            <person name="Chung Y.R."/>
        </authorList>
    </citation>
    <scope>NUCLEOTIDE SEQUENCE [LARGE SCALE GENOMIC DNA]</scope>
    <source>
        <strain evidence="10 11">YC6898</strain>
    </source>
</reference>
<evidence type="ECO:0000256" key="1">
    <source>
        <dbReference type="ARBA" id="ARBA00004651"/>
    </source>
</evidence>
<dbReference type="InterPro" id="IPR000390">
    <property type="entry name" value="Small_drug/metabolite_transptr"/>
</dbReference>
<dbReference type="Gene3D" id="1.10.3730.20">
    <property type="match status" value="1"/>
</dbReference>
<dbReference type="GO" id="GO:0015297">
    <property type="term" value="F:antiporter activity"/>
    <property type="evidence" value="ECO:0007669"/>
    <property type="project" value="TreeGrafter"/>
</dbReference>
<comment type="subcellular location">
    <subcellularLocation>
        <location evidence="1 8">Cell membrane</location>
        <topology evidence="1 8">Multi-pass membrane protein</topology>
    </subcellularLocation>
</comment>
<evidence type="ECO:0000256" key="9">
    <source>
        <dbReference type="SAM" id="Phobius"/>
    </source>
</evidence>
<dbReference type="GO" id="GO:0015199">
    <property type="term" value="F:amino-acid betaine transmembrane transporter activity"/>
    <property type="evidence" value="ECO:0007669"/>
    <property type="project" value="TreeGrafter"/>
</dbReference>
<comment type="similarity">
    <text evidence="7 8">Belongs to the drug/metabolite transporter (DMT) superfamily. Small multidrug resistance (SMR) (TC 2.A.7.1) family.</text>
</comment>
<evidence type="ECO:0000256" key="6">
    <source>
        <dbReference type="ARBA" id="ARBA00023136"/>
    </source>
</evidence>
<evidence type="ECO:0000256" key="8">
    <source>
        <dbReference type="RuleBase" id="RU003942"/>
    </source>
</evidence>
<evidence type="ECO:0000256" key="4">
    <source>
        <dbReference type="ARBA" id="ARBA00022692"/>
    </source>
</evidence>
<dbReference type="PANTHER" id="PTHR30561:SF1">
    <property type="entry name" value="MULTIDRUG TRANSPORTER EMRE"/>
    <property type="match status" value="1"/>
</dbReference>
<keyword evidence="3" id="KW-1003">Cell membrane</keyword>
<name>A0A4R5PHH9_9HYPH</name>
<proteinExistence type="inferred from homology"/>
<evidence type="ECO:0000256" key="7">
    <source>
        <dbReference type="ARBA" id="ARBA00038032"/>
    </source>
</evidence>
<evidence type="ECO:0000256" key="5">
    <source>
        <dbReference type="ARBA" id="ARBA00022989"/>
    </source>
</evidence>